<name>A0A072VN62_MEDTR</name>
<dbReference type="GO" id="GO:0016020">
    <property type="term" value="C:membrane"/>
    <property type="evidence" value="ECO:0007669"/>
    <property type="project" value="UniProtKB-SubCell"/>
</dbReference>
<keyword evidence="21" id="KW-1185">Reference proteome</keyword>
<comment type="subcellular location">
    <subcellularLocation>
        <location evidence="2">Membrane</location>
        <topology evidence="2">Single-pass membrane protein</topology>
    </subcellularLocation>
</comment>
<dbReference type="KEGG" id="mtr:25485819"/>
<keyword evidence="10" id="KW-0862">Zinc</keyword>
<feature type="transmembrane region" description="Helical" evidence="16">
    <location>
        <begin position="6"/>
        <end position="31"/>
    </location>
</feature>
<evidence type="ECO:0000256" key="16">
    <source>
        <dbReference type="SAM" id="Phobius"/>
    </source>
</evidence>
<dbReference type="SUPFAM" id="SSF57850">
    <property type="entry name" value="RING/U-box"/>
    <property type="match status" value="1"/>
</dbReference>
<evidence type="ECO:0000256" key="4">
    <source>
        <dbReference type="ARBA" id="ARBA00012483"/>
    </source>
</evidence>
<keyword evidence="12 16" id="KW-0472">Membrane</keyword>
<dbReference type="CDD" id="cd16461">
    <property type="entry name" value="RING-H2_EL5-like"/>
    <property type="match status" value="1"/>
</dbReference>
<reference evidence="19" key="4">
    <citation type="journal article" date="2018" name="Nat. Plants">
        <title>Whole-genome landscape of Medicago truncatula symbiotic genes.</title>
        <authorList>
            <person name="Pecrix Y."/>
            <person name="Gamas P."/>
            <person name="Carrere S."/>
        </authorList>
    </citation>
    <scope>NUCLEOTIDE SEQUENCE</scope>
    <source>
        <tissue evidence="19">Leaves</tissue>
    </source>
</reference>
<protein>
    <recommendedName>
        <fullName evidence="4">RING-type E3 ubiquitin transferase</fullName>
        <ecNumber evidence="4">2.3.2.27</ecNumber>
    </recommendedName>
</protein>
<evidence type="ECO:0000256" key="10">
    <source>
        <dbReference type="ARBA" id="ARBA00022833"/>
    </source>
</evidence>
<dbReference type="Gene3D" id="3.30.40.10">
    <property type="entry name" value="Zinc/RING finger domain, C3HC4 (zinc finger)"/>
    <property type="match status" value="1"/>
</dbReference>
<evidence type="ECO:0000259" key="17">
    <source>
        <dbReference type="PROSITE" id="PS50089"/>
    </source>
</evidence>
<evidence type="ECO:0000313" key="19">
    <source>
        <dbReference type="EMBL" id="RHN81364.1"/>
    </source>
</evidence>
<dbReference type="Proteomes" id="UP000002051">
    <property type="component" value="Unassembled WGS sequence"/>
</dbReference>
<feature type="domain" description="RING-type" evidence="17">
    <location>
        <begin position="88"/>
        <end position="130"/>
    </location>
</feature>
<evidence type="ECO:0000256" key="3">
    <source>
        <dbReference type="ARBA" id="ARBA00004906"/>
    </source>
</evidence>
<dbReference type="EMBL" id="PSQE01000001">
    <property type="protein sequence ID" value="RHN81364.1"/>
    <property type="molecule type" value="Genomic_DNA"/>
</dbReference>
<evidence type="ECO:0000256" key="15">
    <source>
        <dbReference type="SAM" id="MobiDB-lite"/>
    </source>
</evidence>
<evidence type="ECO:0000256" key="9">
    <source>
        <dbReference type="ARBA" id="ARBA00022786"/>
    </source>
</evidence>
<gene>
    <name evidence="20" type="primary">25485819</name>
    <name evidence="18" type="ordered locus">MTR_1g492830</name>
    <name evidence="19" type="ORF">MtrunA17_Chr1g0198201</name>
</gene>
<dbReference type="EC" id="2.3.2.27" evidence="4"/>
<dbReference type="AlphaFoldDB" id="A0A072VN62"/>
<dbReference type="PROSITE" id="PS50089">
    <property type="entry name" value="ZF_RING_2"/>
    <property type="match status" value="1"/>
</dbReference>
<keyword evidence="8 14" id="KW-0863">Zinc-finger</keyword>
<comment type="pathway">
    <text evidence="3">Protein modification; protein ubiquitination.</text>
</comment>
<dbReference type="PANTHER" id="PTHR47035:SF3">
    <property type="entry name" value="OS11G0150450 PROTEIN"/>
    <property type="match status" value="1"/>
</dbReference>
<keyword evidence="5" id="KW-0808">Transferase</keyword>
<feature type="compositionally biased region" description="Basic and acidic residues" evidence="15">
    <location>
        <begin position="209"/>
        <end position="224"/>
    </location>
</feature>
<dbReference type="Pfam" id="PF13639">
    <property type="entry name" value="zf-RING_2"/>
    <property type="match status" value="1"/>
</dbReference>
<comment type="similarity">
    <text evidence="13">Belongs to the RING-type zinc finger family. ATL subfamily.</text>
</comment>
<keyword evidence="11 16" id="KW-1133">Transmembrane helix</keyword>
<dbReference type="FunFam" id="3.30.40.10:FF:000187">
    <property type="entry name" value="E3 ubiquitin-protein ligase ATL6"/>
    <property type="match status" value="1"/>
</dbReference>
<evidence type="ECO:0000256" key="8">
    <source>
        <dbReference type="ARBA" id="ARBA00022771"/>
    </source>
</evidence>
<dbReference type="EMBL" id="CM001217">
    <property type="protein sequence ID" value="KEH43424.1"/>
    <property type="molecule type" value="Genomic_DNA"/>
</dbReference>
<dbReference type="HOGENOM" id="CLU_078694_1_0_1"/>
<comment type="catalytic activity">
    <reaction evidence="1">
        <text>S-ubiquitinyl-[E2 ubiquitin-conjugating enzyme]-L-cysteine + [acceptor protein]-L-lysine = [E2 ubiquitin-conjugating enzyme]-L-cysteine + N(6)-ubiquitinyl-[acceptor protein]-L-lysine.</text>
        <dbReference type="EC" id="2.3.2.27"/>
    </reaction>
</comment>
<feature type="region of interest" description="Disordered" evidence="15">
    <location>
        <begin position="175"/>
        <end position="224"/>
    </location>
</feature>
<keyword evidence="9" id="KW-0833">Ubl conjugation pathway</keyword>
<evidence type="ECO:0000256" key="2">
    <source>
        <dbReference type="ARBA" id="ARBA00004167"/>
    </source>
</evidence>
<dbReference type="InterPro" id="IPR013083">
    <property type="entry name" value="Znf_RING/FYVE/PHD"/>
</dbReference>
<dbReference type="EnsemblPlants" id="KEH43424">
    <property type="protein sequence ID" value="KEH43424"/>
    <property type="gene ID" value="MTR_1g492830"/>
</dbReference>
<dbReference type="GO" id="GO:0008270">
    <property type="term" value="F:zinc ion binding"/>
    <property type="evidence" value="ECO:0007669"/>
    <property type="project" value="UniProtKB-KW"/>
</dbReference>
<keyword evidence="6 16" id="KW-0812">Transmembrane</keyword>
<evidence type="ECO:0000313" key="18">
    <source>
        <dbReference type="EMBL" id="KEH43424.1"/>
    </source>
</evidence>
<evidence type="ECO:0000256" key="13">
    <source>
        <dbReference type="ARBA" id="ARBA00024209"/>
    </source>
</evidence>
<dbReference type="InterPro" id="IPR053070">
    <property type="entry name" value="RING-type_E3_ubiquitin-ligase"/>
</dbReference>
<dbReference type="SMART" id="SM00184">
    <property type="entry name" value="RING"/>
    <property type="match status" value="1"/>
</dbReference>
<sequence length="224" mass="25276">MISTGINLVMTVIGFAVSTMFIVFVCTRLICARIHMNANRRRSFLIASRSNLSLMERGCQGLERIDVAKFPVKKYSDKFFAAEENSQCTVCLSEYQDEDTLRILPHCGHSFHMACIDLWLQQNATCPVCRVSLREFSETTRSMQPVYSSHHGMESFDTHHYHCIMADNGLLTRTPDNRGVNPIQEDQFPSEGGGAVDMDSITSLSQGDFIKDEEKKHVESPSNL</sequence>
<reference evidence="18 21" key="1">
    <citation type="journal article" date="2011" name="Nature">
        <title>The Medicago genome provides insight into the evolution of rhizobial symbioses.</title>
        <authorList>
            <person name="Young N.D."/>
            <person name="Debelle F."/>
            <person name="Oldroyd G.E."/>
            <person name="Geurts R."/>
            <person name="Cannon S.B."/>
            <person name="Udvardi M.K."/>
            <person name="Benedito V.A."/>
            <person name="Mayer K.F."/>
            <person name="Gouzy J."/>
            <person name="Schoof H."/>
            <person name="Van de Peer Y."/>
            <person name="Proost S."/>
            <person name="Cook D.R."/>
            <person name="Meyers B.C."/>
            <person name="Spannagl M."/>
            <person name="Cheung F."/>
            <person name="De Mita S."/>
            <person name="Krishnakumar V."/>
            <person name="Gundlach H."/>
            <person name="Zhou S."/>
            <person name="Mudge J."/>
            <person name="Bharti A.K."/>
            <person name="Murray J.D."/>
            <person name="Naoumkina M.A."/>
            <person name="Rosen B."/>
            <person name="Silverstein K.A."/>
            <person name="Tang H."/>
            <person name="Rombauts S."/>
            <person name="Zhao P.X."/>
            <person name="Zhou P."/>
            <person name="Barbe V."/>
            <person name="Bardou P."/>
            <person name="Bechner M."/>
            <person name="Bellec A."/>
            <person name="Berger A."/>
            <person name="Berges H."/>
            <person name="Bidwell S."/>
            <person name="Bisseling T."/>
            <person name="Choisne N."/>
            <person name="Couloux A."/>
            <person name="Denny R."/>
            <person name="Deshpande S."/>
            <person name="Dai X."/>
            <person name="Doyle J.J."/>
            <person name="Dudez A.M."/>
            <person name="Farmer A.D."/>
            <person name="Fouteau S."/>
            <person name="Franken C."/>
            <person name="Gibelin C."/>
            <person name="Gish J."/>
            <person name="Goldstein S."/>
            <person name="Gonzalez A.J."/>
            <person name="Green P.J."/>
            <person name="Hallab A."/>
            <person name="Hartog M."/>
            <person name="Hua A."/>
            <person name="Humphray S.J."/>
            <person name="Jeong D.H."/>
            <person name="Jing Y."/>
            <person name="Jocker A."/>
            <person name="Kenton S.M."/>
            <person name="Kim D.J."/>
            <person name="Klee K."/>
            <person name="Lai H."/>
            <person name="Lang C."/>
            <person name="Lin S."/>
            <person name="Macmil S.L."/>
            <person name="Magdelenat G."/>
            <person name="Matthews L."/>
            <person name="McCorrison J."/>
            <person name="Monaghan E.L."/>
            <person name="Mun J.H."/>
            <person name="Najar F.Z."/>
            <person name="Nicholson C."/>
            <person name="Noirot C."/>
            <person name="O'Bleness M."/>
            <person name="Paule C.R."/>
            <person name="Poulain J."/>
            <person name="Prion F."/>
            <person name="Qin B."/>
            <person name="Qu C."/>
            <person name="Retzel E.F."/>
            <person name="Riddle C."/>
            <person name="Sallet E."/>
            <person name="Samain S."/>
            <person name="Samson N."/>
            <person name="Sanders I."/>
            <person name="Saurat O."/>
            <person name="Scarpelli C."/>
            <person name="Schiex T."/>
            <person name="Segurens B."/>
            <person name="Severin A.J."/>
            <person name="Sherrier D.J."/>
            <person name="Shi R."/>
            <person name="Sims S."/>
            <person name="Singer S.R."/>
            <person name="Sinharoy S."/>
            <person name="Sterck L."/>
            <person name="Viollet A."/>
            <person name="Wang B.B."/>
            <person name="Wang K."/>
            <person name="Wang M."/>
            <person name="Wang X."/>
            <person name="Warfsmann J."/>
            <person name="Weissenbach J."/>
            <person name="White D.D."/>
            <person name="White J.D."/>
            <person name="Wiley G.B."/>
            <person name="Wincker P."/>
            <person name="Xing Y."/>
            <person name="Yang L."/>
            <person name="Yao Z."/>
            <person name="Ying F."/>
            <person name="Zhai J."/>
            <person name="Zhou L."/>
            <person name="Zuber A."/>
            <person name="Denarie J."/>
            <person name="Dixon R.A."/>
            <person name="May G.D."/>
            <person name="Schwartz D.C."/>
            <person name="Rogers J."/>
            <person name="Quetier F."/>
            <person name="Town C.D."/>
            <person name="Roe B.A."/>
        </authorList>
    </citation>
    <scope>NUCLEOTIDE SEQUENCE [LARGE SCALE GENOMIC DNA]</scope>
    <source>
        <strain evidence="18">A17</strain>
        <strain evidence="20 21">cv. Jemalong A17</strain>
    </source>
</reference>
<evidence type="ECO:0000256" key="12">
    <source>
        <dbReference type="ARBA" id="ARBA00023136"/>
    </source>
</evidence>
<dbReference type="PANTHER" id="PTHR47035">
    <property type="entry name" value="OS11G0150450 PROTEIN"/>
    <property type="match status" value="1"/>
</dbReference>
<reference evidence="20" key="3">
    <citation type="submission" date="2015-04" db="UniProtKB">
        <authorList>
            <consortium name="EnsemblPlants"/>
        </authorList>
    </citation>
    <scope>IDENTIFICATION</scope>
    <source>
        <strain evidence="20">cv. Jemalong A17</strain>
    </source>
</reference>
<evidence type="ECO:0000313" key="21">
    <source>
        <dbReference type="Proteomes" id="UP000002051"/>
    </source>
</evidence>
<dbReference type="InterPro" id="IPR001841">
    <property type="entry name" value="Znf_RING"/>
</dbReference>
<proteinExistence type="inferred from homology"/>
<dbReference type="OrthoDB" id="8062037at2759"/>
<keyword evidence="7" id="KW-0479">Metal-binding</keyword>
<evidence type="ECO:0000256" key="5">
    <source>
        <dbReference type="ARBA" id="ARBA00022679"/>
    </source>
</evidence>
<accession>A0A072VN62</accession>
<evidence type="ECO:0000256" key="14">
    <source>
        <dbReference type="PROSITE-ProRule" id="PRU00175"/>
    </source>
</evidence>
<dbReference type="GO" id="GO:0061630">
    <property type="term" value="F:ubiquitin protein ligase activity"/>
    <property type="evidence" value="ECO:0007669"/>
    <property type="project" value="UniProtKB-EC"/>
</dbReference>
<dbReference type="Gramene" id="rna5389">
    <property type="protein sequence ID" value="RHN81364.1"/>
    <property type="gene ID" value="gene5389"/>
</dbReference>
<reference evidence="18 21" key="2">
    <citation type="journal article" date="2014" name="BMC Genomics">
        <title>An improved genome release (version Mt4.0) for the model legume Medicago truncatula.</title>
        <authorList>
            <person name="Tang H."/>
            <person name="Krishnakumar V."/>
            <person name="Bidwell S."/>
            <person name="Rosen B."/>
            <person name="Chan A."/>
            <person name="Zhou S."/>
            <person name="Gentzbittel L."/>
            <person name="Childs K.L."/>
            <person name="Yandell M."/>
            <person name="Gundlach H."/>
            <person name="Mayer K.F."/>
            <person name="Schwartz D.C."/>
            <person name="Town C.D."/>
        </authorList>
    </citation>
    <scope>GENOME REANNOTATION</scope>
    <source>
        <strain evidence="18">A17</strain>
        <strain evidence="20 21">cv. Jemalong A17</strain>
    </source>
</reference>
<evidence type="ECO:0000256" key="1">
    <source>
        <dbReference type="ARBA" id="ARBA00000900"/>
    </source>
</evidence>
<organism evidence="18 21">
    <name type="scientific">Medicago truncatula</name>
    <name type="common">Barrel medic</name>
    <name type="synonym">Medicago tribuloides</name>
    <dbReference type="NCBI Taxonomy" id="3880"/>
    <lineage>
        <taxon>Eukaryota</taxon>
        <taxon>Viridiplantae</taxon>
        <taxon>Streptophyta</taxon>
        <taxon>Embryophyta</taxon>
        <taxon>Tracheophyta</taxon>
        <taxon>Spermatophyta</taxon>
        <taxon>Magnoliopsida</taxon>
        <taxon>eudicotyledons</taxon>
        <taxon>Gunneridae</taxon>
        <taxon>Pentapetalae</taxon>
        <taxon>rosids</taxon>
        <taxon>fabids</taxon>
        <taxon>Fabales</taxon>
        <taxon>Fabaceae</taxon>
        <taxon>Papilionoideae</taxon>
        <taxon>50 kb inversion clade</taxon>
        <taxon>NPAAA clade</taxon>
        <taxon>Hologalegina</taxon>
        <taxon>IRL clade</taxon>
        <taxon>Trifolieae</taxon>
        <taxon>Medicago</taxon>
    </lineage>
</organism>
<evidence type="ECO:0000256" key="11">
    <source>
        <dbReference type="ARBA" id="ARBA00022989"/>
    </source>
</evidence>
<evidence type="ECO:0000256" key="7">
    <source>
        <dbReference type="ARBA" id="ARBA00022723"/>
    </source>
</evidence>
<evidence type="ECO:0000256" key="6">
    <source>
        <dbReference type="ARBA" id="ARBA00022692"/>
    </source>
</evidence>
<dbReference type="Proteomes" id="UP000265566">
    <property type="component" value="Chromosome 1"/>
</dbReference>
<evidence type="ECO:0000313" key="20">
    <source>
        <dbReference type="EnsemblPlants" id="KEH43424"/>
    </source>
</evidence>